<sequence length="269" mass="29987">MSTKFHRTILTTGGASGIPVKSFATQWGANQFPPIYSFVFNVALQFFGPVQYTVDGFEKTFAISHIGHALAFSFLRCHLADTARIVVVSSGTHDPAQQSGMPDAYYSSAEELAHPTEQSSQNKGRQRYSTTKLTNILYTYSLHRRFEAINQKAGKHWTVVTFDPGMMPGKGDWTRTRWFCNRKVLMGETLAEGYTSFASLDTSKHPDSGIFGSDDGSIGNGAYYEGPKRIKSSEASYDKAKQEDLWQWTVKTLADSEFDMAALDLRDLL</sequence>
<proteinExistence type="inferred from homology"/>
<evidence type="ECO:0000313" key="4">
    <source>
        <dbReference type="EMBL" id="OKL58575.1"/>
    </source>
</evidence>
<name>A0A225AVW6_TALAT</name>
<dbReference type="EMBL" id="LFMY01000009">
    <property type="protein sequence ID" value="OKL58575.1"/>
    <property type="molecule type" value="Genomic_DNA"/>
</dbReference>
<evidence type="ECO:0000256" key="2">
    <source>
        <dbReference type="ARBA" id="ARBA00022857"/>
    </source>
</evidence>
<dbReference type="AlphaFoldDB" id="A0A225AVW6"/>
<keyword evidence="2" id="KW-0521">NADP</keyword>
<dbReference type="OrthoDB" id="542013at2759"/>
<reference evidence="4 5" key="1">
    <citation type="submission" date="2015-06" db="EMBL/GenBank/DDBJ databases">
        <title>Talaromyces atroroseus IBT 11181 draft genome.</title>
        <authorList>
            <person name="Rasmussen K.B."/>
            <person name="Rasmussen S."/>
            <person name="Petersen B."/>
            <person name="Sicheritz-Ponten T."/>
            <person name="Mortensen U.H."/>
            <person name="Thrane U."/>
        </authorList>
    </citation>
    <scope>NUCLEOTIDE SEQUENCE [LARGE SCALE GENOMIC DNA]</scope>
    <source>
        <strain evidence="4 5">IBT 11181</strain>
    </source>
</reference>
<keyword evidence="5" id="KW-1185">Reference proteome</keyword>
<evidence type="ECO:0000256" key="1">
    <source>
        <dbReference type="ARBA" id="ARBA00006484"/>
    </source>
</evidence>
<evidence type="ECO:0000313" key="5">
    <source>
        <dbReference type="Proteomes" id="UP000214365"/>
    </source>
</evidence>
<keyword evidence="3" id="KW-0560">Oxidoreductase</keyword>
<dbReference type="RefSeq" id="XP_020118696.1">
    <property type="nucleotide sequence ID" value="XM_020268467.1"/>
</dbReference>
<evidence type="ECO:0000256" key="3">
    <source>
        <dbReference type="ARBA" id="ARBA00023002"/>
    </source>
</evidence>
<accession>A0A225AVW6</accession>
<comment type="caution">
    <text evidence="4">The sequence shown here is derived from an EMBL/GenBank/DDBJ whole genome shotgun (WGS) entry which is preliminary data.</text>
</comment>
<comment type="similarity">
    <text evidence="1">Belongs to the short-chain dehydrogenases/reductases (SDR) family.</text>
</comment>
<dbReference type="PANTHER" id="PTHR24320">
    <property type="entry name" value="RETINOL DEHYDROGENASE"/>
    <property type="match status" value="1"/>
</dbReference>
<dbReference type="SUPFAM" id="SSF51735">
    <property type="entry name" value="NAD(P)-binding Rossmann-fold domains"/>
    <property type="match status" value="1"/>
</dbReference>
<protein>
    <submittedName>
        <fullName evidence="4">Uncharacterized protein</fullName>
    </submittedName>
</protein>
<dbReference type="STRING" id="1441469.A0A225AVW6"/>
<dbReference type="InterPro" id="IPR036291">
    <property type="entry name" value="NAD(P)-bd_dom_sf"/>
</dbReference>
<dbReference type="PANTHER" id="PTHR24320:SF152">
    <property type="entry name" value="SHORT-CHAIN DEHYDROGENASE_REDUCTASE FAMILY PROTEIN"/>
    <property type="match status" value="1"/>
</dbReference>
<dbReference type="GO" id="GO:0016491">
    <property type="term" value="F:oxidoreductase activity"/>
    <property type="evidence" value="ECO:0007669"/>
    <property type="project" value="UniProtKB-KW"/>
</dbReference>
<dbReference type="Proteomes" id="UP000214365">
    <property type="component" value="Unassembled WGS sequence"/>
</dbReference>
<gene>
    <name evidence="4" type="ORF">UA08_05974</name>
</gene>
<dbReference type="GeneID" id="31005730"/>
<dbReference type="Gene3D" id="3.40.50.720">
    <property type="entry name" value="NAD(P)-binding Rossmann-like Domain"/>
    <property type="match status" value="1"/>
</dbReference>
<organism evidence="4 5">
    <name type="scientific">Talaromyces atroroseus</name>
    <dbReference type="NCBI Taxonomy" id="1441469"/>
    <lineage>
        <taxon>Eukaryota</taxon>
        <taxon>Fungi</taxon>
        <taxon>Dikarya</taxon>
        <taxon>Ascomycota</taxon>
        <taxon>Pezizomycotina</taxon>
        <taxon>Eurotiomycetes</taxon>
        <taxon>Eurotiomycetidae</taxon>
        <taxon>Eurotiales</taxon>
        <taxon>Trichocomaceae</taxon>
        <taxon>Talaromyces</taxon>
        <taxon>Talaromyces sect. Trachyspermi</taxon>
    </lineage>
</organism>